<dbReference type="SUPFAM" id="SSF53649">
    <property type="entry name" value="Alkaline phosphatase-like"/>
    <property type="match status" value="1"/>
</dbReference>
<gene>
    <name evidence="3" type="ORF">HWA77_12995</name>
</gene>
<feature type="transmembrane region" description="Helical" evidence="1">
    <location>
        <begin position="52"/>
        <end position="72"/>
    </location>
</feature>
<name>A0A850QXM6_PHODD</name>
<feature type="non-terminal residue" evidence="3">
    <location>
        <position position="293"/>
    </location>
</feature>
<sequence>MFQRFLLNCRWLVAFWGCLTVFIALGFSSFLHNDNGQNYSLLQQCYLIFTQYGWFGLICLVFNLVLLPLAILPTHYFKAIIAIVFSILLLILNVDLVVFEQYKFHINALLIKMFFNAGNEVFDISWVSWLFFIGLYCFYLIGLGFVFWLSKRVLESKLKWVLMISWFISLLLSQGIHAYSNALYSMEFSQFNNKWPLYYPLTAREFLYKNNIVNRNKAEKNRIQVHSLQATNILYPLHSVQIDSDIKKPNVLFIMIDAWRFSDATKSVMPNVSQFAQKTYRFQEHRSGGNSTQ</sequence>
<dbReference type="AlphaFoldDB" id="A0A850QXM6"/>
<dbReference type="InterPro" id="IPR017850">
    <property type="entry name" value="Alkaline_phosphatase_core_sf"/>
</dbReference>
<dbReference type="Pfam" id="PF11893">
    <property type="entry name" value="DUF3413"/>
    <property type="match status" value="1"/>
</dbReference>
<evidence type="ECO:0000256" key="1">
    <source>
        <dbReference type="SAM" id="Phobius"/>
    </source>
</evidence>
<protein>
    <submittedName>
        <fullName evidence="3">DUF3413 domain-containing protein</fullName>
    </submittedName>
</protein>
<evidence type="ECO:0000313" key="4">
    <source>
        <dbReference type="Proteomes" id="UP000533429"/>
    </source>
</evidence>
<keyword evidence="1" id="KW-1133">Transmembrane helix</keyword>
<comment type="caution">
    <text evidence="3">The sequence shown here is derived from an EMBL/GenBank/DDBJ whole genome shotgun (WGS) entry which is preliminary data.</text>
</comment>
<feature type="transmembrane region" description="Helical" evidence="1">
    <location>
        <begin position="160"/>
        <end position="179"/>
    </location>
</feature>
<keyword evidence="1" id="KW-0812">Transmembrane</keyword>
<feature type="domain" description="Inner membrane protein YejM N-terminal" evidence="2">
    <location>
        <begin position="14"/>
        <end position="241"/>
    </location>
</feature>
<evidence type="ECO:0000259" key="2">
    <source>
        <dbReference type="Pfam" id="PF11893"/>
    </source>
</evidence>
<evidence type="ECO:0000313" key="3">
    <source>
        <dbReference type="EMBL" id="NVP01128.1"/>
    </source>
</evidence>
<organism evidence="3 4">
    <name type="scientific">Photobacterium damselae subsp. damselae</name>
    <name type="common">Listonella damsela</name>
    <dbReference type="NCBI Taxonomy" id="85581"/>
    <lineage>
        <taxon>Bacteria</taxon>
        <taxon>Pseudomonadati</taxon>
        <taxon>Pseudomonadota</taxon>
        <taxon>Gammaproteobacteria</taxon>
        <taxon>Vibrionales</taxon>
        <taxon>Vibrionaceae</taxon>
        <taxon>Photobacterium</taxon>
    </lineage>
</organism>
<proteinExistence type="predicted"/>
<feature type="transmembrane region" description="Helical" evidence="1">
    <location>
        <begin position="79"/>
        <end position="99"/>
    </location>
</feature>
<reference evidence="3 4" key="1">
    <citation type="submission" date="2020-06" db="EMBL/GenBank/DDBJ databases">
        <title>Photobacterium damselae subsp. damselae comparative genomics.</title>
        <authorList>
            <person name="Osorio C.R."/>
        </authorList>
    </citation>
    <scope>NUCLEOTIDE SEQUENCE [LARGE SCALE GENOMIC DNA]</scope>
    <source>
        <strain evidence="3 4">TW250/03</strain>
    </source>
</reference>
<feature type="transmembrane region" description="Helical" evidence="1">
    <location>
        <begin position="12"/>
        <end position="32"/>
    </location>
</feature>
<dbReference type="Proteomes" id="UP000533429">
    <property type="component" value="Unassembled WGS sequence"/>
</dbReference>
<accession>A0A850QXM6</accession>
<dbReference type="EMBL" id="JABXOR010000805">
    <property type="protein sequence ID" value="NVP01128.1"/>
    <property type="molecule type" value="Genomic_DNA"/>
</dbReference>
<feature type="transmembrane region" description="Helical" evidence="1">
    <location>
        <begin position="126"/>
        <end position="148"/>
    </location>
</feature>
<dbReference type="InterPro" id="IPR024588">
    <property type="entry name" value="YejM_N"/>
</dbReference>
<keyword evidence="1" id="KW-0472">Membrane</keyword>